<evidence type="ECO:0000256" key="1">
    <source>
        <dbReference type="SAM" id="SignalP"/>
    </source>
</evidence>
<proteinExistence type="predicted"/>
<dbReference type="EMBL" id="CAADJD010000025">
    <property type="protein sequence ID" value="VFS82919.1"/>
    <property type="molecule type" value="Genomic_DNA"/>
</dbReference>
<sequence length="73" mass="7691">MNITASIALLSACPFVSLAAVPATFSETVLDAAGPKGSLKGTLLTPNSKTNRCCSYCSRIRADRSGWKTTRLV</sequence>
<keyword evidence="1" id="KW-0732">Signal</keyword>
<keyword evidence="3" id="KW-1185">Reference proteome</keyword>
<organism evidence="2 3">
    <name type="scientific">Kluyvera cryocrescens</name>
    <name type="common">Kluyvera citrophila</name>
    <dbReference type="NCBI Taxonomy" id="580"/>
    <lineage>
        <taxon>Bacteria</taxon>
        <taxon>Pseudomonadati</taxon>
        <taxon>Pseudomonadota</taxon>
        <taxon>Gammaproteobacteria</taxon>
        <taxon>Enterobacterales</taxon>
        <taxon>Enterobacteriaceae</taxon>
        <taxon>Kluyvera</taxon>
    </lineage>
</organism>
<gene>
    <name evidence="2" type="ORF">NCTC12993_06284</name>
</gene>
<evidence type="ECO:0000313" key="2">
    <source>
        <dbReference type="EMBL" id="VFS82919.1"/>
    </source>
</evidence>
<dbReference type="AlphaFoldDB" id="A0A485CE68"/>
<accession>A0A485CE68</accession>
<dbReference type="Proteomes" id="UP000401081">
    <property type="component" value="Unassembled WGS sequence"/>
</dbReference>
<feature type="chain" id="PRO_5019776587" evidence="1">
    <location>
        <begin position="20"/>
        <end position="73"/>
    </location>
</feature>
<evidence type="ECO:0000313" key="3">
    <source>
        <dbReference type="Proteomes" id="UP000401081"/>
    </source>
</evidence>
<protein>
    <submittedName>
        <fullName evidence="2">Uncharacterized protein</fullName>
    </submittedName>
</protein>
<reference evidence="2 3" key="1">
    <citation type="submission" date="2019-03" db="EMBL/GenBank/DDBJ databases">
        <authorList>
            <consortium name="Pathogen Informatics"/>
        </authorList>
    </citation>
    <scope>NUCLEOTIDE SEQUENCE [LARGE SCALE GENOMIC DNA]</scope>
    <source>
        <strain evidence="2 3">NCTC12993</strain>
    </source>
</reference>
<name>A0A485CE68_KLUCR</name>
<feature type="signal peptide" evidence="1">
    <location>
        <begin position="1"/>
        <end position="19"/>
    </location>
</feature>